<evidence type="ECO:0000256" key="1">
    <source>
        <dbReference type="SAM" id="Coils"/>
    </source>
</evidence>
<dbReference type="GeneID" id="106152303"/>
<reference evidence="4" key="1">
    <citation type="submission" date="2025-08" db="UniProtKB">
        <authorList>
            <consortium name="RefSeq"/>
        </authorList>
    </citation>
    <scope>IDENTIFICATION</scope>
    <source>
        <tissue evidence="4">Gonads</tissue>
    </source>
</reference>
<dbReference type="GO" id="GO:0007229">
    <property type="term" value="P:integrin-mediated signaling pathway"/>
    <property type="evidence" value="ECO:0007669"/>
    <property type="project" value="InterPro"/>
</dbReference>
<dbReference type="InParanoid" id="A0A1S3H724"/>
<feature type="region of interest" description="Disordered" evidence="2">
    <location>
        <begin position="123"/>
        <end position="158"/>
    </location>
</feature>
<dbReference type="PANTHER" id="PTHR16830">
    <property type="entry name" value="SH2 CONTAINING ADAPTOR PRAM-1 RELATED"/>
    <property type="match status" value="1"/>
</dbReference>
<evidence type="ECO:0000313" key="4">
    <source>
        <dbReference type="RefSeq" id="XP_013381281.1"/>
    </source>
</evidence>
<name>A0A1S3H724_LINAN</name>
<dbReference type="AlphaFoldDB" id="A0A1S3H724"/>
<dbReference type="KEGG" id="lak:106152303"/>
<evidence type="ECO:0000313" key="3">
    <source>
        <dbReference type="Proteomes" id="UP000085678"/>
    </source>
</evidence>
<dbReference type="SUPFAM" id="SSF50044">
    <property type="entry name" value="SH3-domain"/>
    <property type="match status" value="1"/>
</dbReference>
<dbReference type="GO" id="GO:0050852">
    <property type="term" value="P:T cell receptor signaling pathway"/>
    <property type="evidence" value="ECO:0007669"/>
    <property type="project" value="TreeGrafter"/>
</dbReference>
<dbReference type="PANTHER" id="PTHR16830:SF12">
    <property type="entry name" value="PDZ DOMAIN-CONTAINING PROTEIN"/>
    <property type="match status" value="1"/>
</dbReference>
<evidence type="ECO:0000256" key="2">
    <source>
        <dbReference type="SAM" id="MobiDB-lite"/>
    </source>
</evidence>
<organism evidence="3 4">
    <name type="scientific">Lingula anatina</name>
    <name type="common">Brachiopod</name>
    <name type="synonym">Lingula unguis</name>
    <dbReference type="NCBI Taxonomy" id="7574"/>
    <lineage>
        <taxon>Eukaryota</taxon>
        <taxon>Metazoa</taxon>
        <taxon>Spiralia</taxon>
        <taxon>Lophotrochozoa</taxon>
        <taxon>Brachiopoda</taxon>
        <taxon>Linguliformea</taxon>
        <taxon>Lingulata</taxon>
        <taxon>Lingulida</taxon>
        <taxon>Linguloidea</taxon>
        <taxon>Lingulidae</taxon>
        <taxon>Lingula</taxon>
    </lineage>
</organism>
<feature type="coiled-coil region" evidence="1">
    <location>
        <begin position="4"/>
        <end position="31"/>
    </location>
</feature>
<dbReference type="Proteomes" id="UP000085678">
    <property type="component" value="Unplaced"/>
</dbReference>
<feature type="compositionally biased region" description="Acidic residues" evidence="2">
    <location>
        <begin position="146"/>
        <end position="158"/>
    </location>
</feature>
<dbReference type="GO" id="GO:0005886">
    <property type="term" value="C:plasma membrane"/>
    <property type="evidence" value="ECO:0007669"/>
    <property type="project" value="InterPro"/>
</dbReference>
<sequence length="158" mass="17611">MSRLGLMKNRIKKYKEEEKEQKRQHKILKELHARFNLTGTETVINSGTVMAAQKGDKKNLALAENDKVFIIRMENNPAGKWLAKDIHGKVGYVDSGSIDIDTESIRNTMQMNVDSAYNLSIASSTTSATESSGGSAGEEYQNVETAELEQEDFYEDTG</sequence>
<dbReference type="Gene3D" id="2.30.30.40">
    <property type="entry name" value="SH3 Domains"/>
    <property type="match status" value="1"/>
</dbReference>
<dbReference type="OrthoDB" id="5986624at2759"/>
<dbReference type="GO" id="GO:0072659">
    <property type="term" value="P:protein localization to plasma membrane"/>
    <property type="evidence" value="ECO:0007669"/>
    <property type="project" value="TreeGrafter"/>
</dbReference>
<keyword evidence="1" id="KW-0175">Coiled coil</keyword>
<feature type="compositionally biased region" description="Low complexity" evidence="2">
    <location>
        <begin position="123"/>
        <end position="139"/>
    </location>
</feature>
<dbReference type="InterPro" id="IPR043443">
    <property type="entry name" value="FYB1/2-like"/>
</dbReference>
<protein>
    <submittedName>
        <fullName evidence="4">FYN-binding protein 1</fullName>
    </submittedName>
</protein>
<dbReference type="RefSeq" id="XP_013381281.1">
    <property type="nucleotide sequence ID" value="XM_013525827.2"/>
</dbReference>
<gene>
    <name evidence="4" type="primary">LOC106152303</name>
</gene>
<keyword evidence="3" id="KW-1185">Reference proteome</keyword>
<dbReference type="InterPro" id="IPR036028">
    <property type="entry name" value="SH3-like_dom_sf"/>
</dbReference>
<proteinExistence type="predicted"/>
<accession>A0A1S3H724</accession>